<dbReference type="Proteomes" id="UP000033121">
    <property type="component" value="Unassembled WGS sequence"/>
</dbReference>
<gene>
    <name evidence="6" type="ORF">FPE01S_04_04580</name>
</gene>
<keyword evidence="6" id="KW-0032">Aminotransferase</keyword>
<dbReference type="CDD" id="cd00616">
    <property type="entry name" value="AHBA_syn"/>
    <property type="match status" value="1"/>
</dbReference>
<dbReference type="Pfam" id="PF01041">
    <property type="entry name" value="DegT_DnrJ_EryC1"/>
    <property type="match status" value="1"/>
</dbReference>
<protein>
    <submittedName>
        <fullName evidence="6">Aminotransferase</fullName>
    </submittedName>
</protein>
<dbReference type="AlphaFoldDB" id="A0A0E9N5W6"/>
<reference evidence="6 7" key="1">
    <citation type="submission" date="2015-04" db="EMBL/GenBank/DDBJ databases">
        <title>Whole genome shotgun sequence of Flavihumibacter petaseus NBRC 106054.</title>
        <authorList>
            <person name="Miyazawa S."/>
            <person name="Hosoyama A."/>
            <person name="Hashimoto M."/>
            <person name="Noguchi M."/>
            <person name="Tsuchikane K."/>
            <person name="Ohji S."/>
            <person name="Yamazoe A."/>
            <person name="Ichikawa N."/>
            <person name="Kimura A."/>
            <person name="Fujita N."/>
        </authorList>
    </citation>
    <scope>NUCLEOTIDE SEQUENCE [LARGE SCALE GENOMIC DNA]</scope>
    <source>
        <strain evidence="6 7">NBRC 106054</strain>
    </source>
</reference>
<dbReference type="PANTHER" id="PTHR30244">
    <property type="entry name" value="TRANSAMINASE"/>
    <property type="match status" value="1"/>
</dbReference>
<evidence type="ECO:0000256" key="4">
    <source>
        <dbReference type="PIRSR" id="PIRSR000390-2"/>
    </source>
</evidence>
<dbReference type="GO" id="GO:0030170">
    <property type="term" value="F:pyridoxal phosphate binding"/>
    <property type="evidence" value="ECO:0007669"/>
    <property type="project" value="TreeGrafter"/>
</dbReference>
<comment type="caution">
    <text evidence="6">The sequence shown here is derived from an EMBL/GenBank/DDBJ whole genome shotgun (WGS) entry which is preliminary data.</text>
</comment>
<evidence type="ECO:0000313" key="6">
    <source>
        <dbReference type="EMBL" id="GAO45214.1"/>
    </source>
</evidence>
<evidence type="ECO:0000256" key="2">
    <source>
        <dbReference type="ARBA" id="ARBA00037999"/>
    </source>
</evidence>
<dbReference type="Gene3D" id="3.90.1150.10">
    <property type="entry name" value="Aspartate Aminotransferase, domain 1"/>
    <property type="match status" value="1"/>
</dbReference>
<dbReference type="PIRSF" id="PIRSF000390">
    <property type="entry name" value="PLP_StrS"/>
    <property type="match status" value="1"/>
</dbReference>
<evidence type="ECO:0000313" key="7">
    <source>
        <dbReference type="Proteomes" id="UP000033121"/>
    </source>
</evidence>
<evidence type="ECO:0000256" key="1">
    <source>
        <dbReference type="ARBA" id="ARBA00022898"/>
    </source>
</evidence>
<dbReference type="SUPFAM" id="SSF53383">
    <property type="entry name" value="PLP-dependent transferases"/>
    <property type="match status" value="1"/>
</dbReference>
<organism evidence="6 7">
    <name type="scientific">Flavihumibacter petaseus NBRC 106054</name>
    <dbReference type="NCBI Taxonomy" id="1220578"/>
    <lineage>
        <taxon>Bacteria</taxon>
        <taxon>Pseudomonadati</taxon>
        <taxon>Bacteroidota</taxon>
        <taxon>Chitinophagia</taxon>
        <taxon>Chitinophagales</taxon>
        <taxon>Chitinophagaceae</taxon>
        <taxon>Flavihumibacter</taxon>
    </lineage>
</organism>
<name>A0A0E9N5W6_9BACT</name>
<dbReference type="InterPro" id="IPR015422">
    <property type="entry name" value="PyrdxlP-dep_Trfase_small"/>
</dbReference>
<dbReference type="InterPro" id="IPR015421">
    <property type="entry name" value="PyrdxlP-dep_Trfase_major"/>
</dbReference>
<dbReference type="Gene3D" id="3.40.640.10">
    <property type="entry name" value="Type I PLP-dependent aspartate aminotransferase-like (Major domain)"/>
    <property type="match status" value="1"/>
</dbReference>
<comment type="similarity">
    <text evidence="2 5">Belongs to the DegT/DnrJ/EryC1 family.</text>
</comment>
<evidence type="ECO:0000256" key="3">
    <source>
        <dbReference type="PIRSR" id="PIRSR000390-1"/>
    </source>
</evidence>
<dbReference type="PANTHER" id="PTHR30244:SF36">
    <property type="entry name" value="3-OXO-GLUCOSE-6-PHOSPHATE:GLUTAMATE AMINOTRANSFERASE"/>
    <property type="match status" value="1"/>
</dbReference>
<dbReference type="GO" id="GO:0000271">
    <property type="term" value="P:polysaccharide biosynthetic process"/>
    <property type="evidence" value="ECO:0007669"/>
    <property type="project" value="TreeGrafter"/>
</dbReference>
<dbReference type="GO" id="GO:0008483">
    <property type="term" value="F:transaminase activity"/>
    <property type="evidence" value="ECO:0007669"/>
    <property type="project" value="UniProtKB-KW"/>
</dbReference>
<dbReference type="EMBL" id="BBWV01000004">
    <property type="protein sequence ID" value="GAO45214.1"/>
    <property type="molecule type" value="Genomic_DNA"/>
</dbReference>
<dbReference type="RefSeq" id="WP_046371165.1">
    <property type="nucleotide sequence ID" value="NZ_BBWV01000004.1"/>
</dbReference>
<keyword evidence="7" id="KW-1185">Reference proteome</keyword>
<feature type="modified residue" description="N6-(pyridoxal phosphate)lysine" evidence="4">
    <location>
        <position position="190"/>
    </location>
</feature>
<dbReference type="InterPro" id="IPR015424">
    <property type="entry name" value="PyrdxlP-dep_Trfase"/>
</dbReference>
<evidence type="ECO:0000256" key="5">
    <source>
        <dbReference type="RuleBase" id="RU004508"/>
    </source>
</evidence>
<feature type="active site" description="Proton acceptor" evidence="3">
    <location>
        <position position="190"/>
    </location>
</feature>
<dbReference type="STRING" id="1220578.FPE01S_04_04580"/>
<proteinExistence type="inferred from homology"/>
<keyword evidence="1 4" id="KW-0663">Pyridoxal phosphate</keyword>
<keyword evidence="6" id="KW-0808">Transferase</keyword>
<accession>A0A0E9N5W6</accession>
<dbReference type="OrthoDB" id="9804264at2"/>
<dbReference type="InterPro" id="IPR000653">
    <property type="entry name" value="DegT/StrS_aminotransferase"/>
</dbReference>
<sequence>MNNSQKVPFVDLYAQYLSIKGEIDHAIERTIKESSYIGGKPVVGFEQEFAQYCKLPYVISCGNGTDSIEILLKASGIGAGDEVIVPAITWISSAEAVTAIGAKPVFVDIEADYFTINPALIEAAITPRTKAIIPVHLYGHPADMPAIMEIARKHNLFVLEDCAQSHGAAINGQLAGTFGHAASFSFYPGKNLGAYGDAGAMATADQALAEKARMIANHGQQGKHNHLMEGRNSRLDGLQAAILSAKLPHLDKWTEMRINNASRYDAVLQSIGKVQSPKVKEGYKHVFHLYVLKVNERENLQKKLAASGIDTAIHYPTALPFLACYSHYGHVPNDFPVAHANQQNILSIPMYAELTNEQISYIAGVIGEN</sequence>